<evidence type="ECO:0000256" key="1">
    <source>
        <dbReference type="ARBA" id="ARBA00049958"/>
    </source>
</evidence>
<name>A0ABQ1UDM5_9NOCA</name>
<dbReference type="Proteomes" id="UP000632454">
    <property type="component" value="Unassembled WGS sequence"/>
</dbReference>
<dbReference type="RefSeq" id="WP_229704885.1">
    <property type="nucleotide sequence ID" value="NZ_BMCS01000001.1"/>
</dbReference>
<protein>
    <recommendedName>
        <fullName evidence="2">NIF system FeS cluster assembly NifU C-terminal domain-containing protein</fullName>
    </recommendedName>
</protein>
<dbReference type="InterPro" id="IPR001075">
    <property type="entry name" value="NIF_FeS_clus_asmbl_NifU_C"/>
</dbReference>
<dbReference type="InterPro" id="IPR034904">
    <property type="entry name" value="FSCA_dom_sf"/>
</dbReference>
<organism evidence="3 4">
    <name type="scientific">Williamsia phyllosphaerae</name>
    <dbReference type="NCBI Taxonomy" id="885042"/>
    <lineage>
        <taxon>Bacteria</taxon>
        <taxon>Bacillati</taxon>
        <taxon>Actinomycetota</taxon>
        <taxon>Actinomycetes</taxon>
        <taxon>Mycobacteriales</taxon>
        <taxon>Nocardiaceae</taxon>
        <taxon>Williamsia</taxon>
    </lineage>
</organism>
<keyword evidence="4" id="KW-1185">Reference proteome</keyword>
<evidence type="ECO:0000313" key="4">
    <source>
        <dbReference type="Proteomes" id="UP000632454"/>
    </source>
</evidence>
<gene>
    <name evidence="3" type="ORF">GCM10007298_09050</name>
</gene>
<feature type="domain" description="NIF system FeS cluster assembly NifU C-terminal" evidence="2">
    <location>
        <begin position="104"/>
        <end position="169"/>
    </location>
</feature>
<evidence type="ECO:0000313" key="3">
    <source>
        <dbReference type="EMBL" id="GGF15197.1"/>
    </source>
</evidence>
<evidence type="ECO:0000259" key="2">
    <source>
        <dbReference type="Pfam" id="PF01106"/>
    </source>
</evidence>
<dbReference type="EMBL" id="BMCS01000001">
    <property type="protein sequence ID" value="GGF15197.1"/>
    <property type="molecule type" value="Genomic_DNA"/>
</dbReference>
<dbReference type="SUPFAM" id="SSF117916">
    <property type="entry name" value="Fe-S cluster assembly (FSCA) domain-like"/>
    <property type="match status" value="1"/>
</dbReference>
<dbReference type="Pfam" id="PF01106">
    <property type="entry name" value="NifU"/>
    <property type="match status" value="1"/>
</dbReference>
<comment type="function">
    <text evidence="1">May be involved in the formation or repair of [Fe-S] clusters present in iron-sulfur proteins.</text>
</comment>
<accession>A0ABQ1UDM5</accession>
<sequence>MIPIHPETIPGSAQELRWVMPAGTLDFVGDVVTAPASIQSLVDSGVIASMVVEPTAVRIRLGENHSWRSDGGAVRSALGAALTEPGAWAPIAETRPDDVLRAAVAEVVQGEVGDYIRSHGGRLDVVSVADGNVAVALGGTCAHCPASDVTLTDRFENAVRERFPALVGVTAAADPGIAGGRRLLGLFPSRPC</sequence>
<reference evidence="4" key="1">
    <citation type="journal article" date="2019" name="Int. J. Syst. Evol. Microbiol.">
        <title>The Global Catalogue of Microorganisms (GCM) 10K type strain sequencing project: providing services to taxonomists for standard genome sequencing and annotation.</title>
        <authorList>
            <consortium name="The Broad Institute Genomics Platform"/>
            <consortium name="The Broad Institute Genome Sequencing Center for Infectious Disease"/>
            <person name="Wu L."/>
            <person name="Ma J."/>
        </authorList>
    </citation>
    <scope>NUCLEOTIDE SEQUENCE [LARGE SCALE GENOMIC DNA]</scope>
    <source>
        <strain evidence="4">CCM 7855</strain>
    </source>
</reference>
<dbReference type="Gene3D" id="3.30.300.130">
    <property type="entry name" value="Fe-S cluster assembly (FSCA)"/>
    <property type="match status" value="1"/>
</dbReference>
<proteinExistence type="predicted"/>
<comment type="caution">
    <text evidence="3">The sequence shown here is derived from an EMBL/GenBank/DDBJ whole genome shotgun (WGS) entry which is preliminary data.</text>
</comment>